<dbReference type="Proteomes" id="UP001589575">
    <property type="component" value="Unassembled WGS sequence"/>
</dbReference>
<comment type="caution">
    <text evidence="1">The sequence shown here is derived from an EMBL/GenBank/DDBJ whole genome shotgun (WGS) entry which is preliminary data.</text>
</comment>
<accession>A0ABV5G6S3</accession>
<dbReference type="EMBL" id="JBHMFI010000002">
    <property type="protein sequence ID" value="MFB9074650.1"/>
    <property type="molecule type" value="Genomic_DNA"/>
</dbReference>
<gene>
    <name evidence="1" type="ORF">ACFFX0_27065</name>
</gene>
<organism evidence="1 2">
    <name type="scientific">Citricoccus parietis</name>
    <dbReference type="NCBI Taxonomy" id="592307"/>
    <lineage>
        <taxon>Bacteria</taxon>
        <taxon>Bacillati</taxon>
        <taxon>Actinomycetota</taxon>
        <taxon>Actinomycetes</taxon>
        <taxon>Micrococcales</taxon>
        <taxon>Micrococcaceae</taxon>
        <taxon>Citricoccus</taxon>
    </lineage>
</organism>
<proteinExistence type="predicted"/>
<protein>
    <submittedName>
        <fullName evidence="1">Uncharacterized protein</fullName>
    </submittedName>
</protein>
<name>A0ABV5G6S3_9MICC</name>
<evidence type="ECO:0000313" key="1">
    <source>
        <dbReference type="EMBL" id="MFB9074650.1"/>
    </source>
</evidence>
<evidence type="ECO:0000313" key="2">
    <source>
        <dbReference type="Proteomes" id="UP001589575"/>
    </source>
</evidence>
<keyword evidence="2" id="KW-1185">Reference proteome</keyword>
<sequence>MVPGTGGGATELLVGVGDERCWRALIGFCRQNMAVVPAGPEWFILAVTRDRRGSHVVCGCCHPQPHVPGPNRYSITARFTRMTGIAVARGRNPVLR</sequence>
<reference evidence="1 2" key="1">
    <citation type="submission" date="2024-09" db="EMBL/GenBank/DDBJ databases">
        <authorList>
            <person name="Sun Q."/>
            <person name="Mori K."/>
        </authorList>
    </citation>
    <scope>NUCLEOTIDE SEQUENCE [LARGE SCALE GENOMIC DNA]</scope>
    <source>
        <strain evidence="1 2">CCM 7609</strain>
    </source>
</reference>